<comment type="subcellular location">
    <subcellularLocation>
        <location evidence="2">Mitochondrion</location>
    </subcellularLocation>
</comment>
<protein>
    <recommendedName>
        <fullName evidence="15">Sulfide:quinone oxidoreductase, mitochondrial</fullName>
        <ecNumber evidence="14">1.8.5.8</ecNumber>
    </recommendedName>
    <alternativeName>
        <fullName evidence="16">Sulfide quinone oxidoreductase</fullName>
    </alternativeName>
</protein>
<comment type="catalytic activity">
    <reaction evidence="11">
        <text>a quinone + hydrogen sulfide + glutathione + H(+) = S-sulfanylglutathione + a quinol</text>
        <dbReference type="Rhea" id="RHEA:55156"/>
        <dbReference type="ChEBI" id="CHEBI:15378"/>
        <dbReference type="ChEBI" id="CHEBI:24646"/>
        <dbReference type="ChEBI" id="CHEBI:29919"/>
        <dbReference type="ChEBI" id="CHEBI:57925"/>
        <dbReference type="ChEBI" id="CHEBI:58905"/>
        <dbReference type="ChEBI" id="CHEBI:132124"/>
        <dbReference type="EC" id="1.8.5.8"/>
    </reaction>
    <physiologicalReaction direction="left-to-right" evidence="11">
        <dbReference type="Rhea" id="RHEA:55157"/>
    </physiologicalReaction>
</comment>
<proteinExistence type="inferred from homology"/>
<comment type="function">
    <text evidence="12">Catalyzes the oxidation of hydrogen sulfide with the help of a quinone, such as ubiquinone-10, giving rise to thiosulfate and ultimately to sulfane (molecular sulfur) atoms. Requires an additional electron acceptor; can use sulfite, sulfide or cyanide (in vitro). It is believed the in vivo electron acceptor is glutathione.</text>
</comment>
<dbReference type="GO" id="GO:0005739">
    <property type="term" value="C:mitochondrion"/>
    <property type="evidence" value="ECO:0007669"/>
    <property type="project" value="UniProtKB-SubCell"/>
</dbReference>
<dbReference type="GO" id="GO:0070221">
    <property type="term" value="P:sulfide oxidation, using sulfide:quinone oxidoreductase"/>
    <property type="evidence" value="ECO:0007669"/>
    <property type="project" value="TreeGrafter"/>
</dbReference>
<accession>A0A0K0ENX4</accession>
<dbReference type="PANTHER" id="PTHR10632:SF2">
    <property type="entry name" value="SULFIDE:QUINONE OXIDOREDUCTASE, MITOCHONDRIAL"/>
    <property type="match status" value="1"/>
</dbReference>
<organism evidence="19">
    <name type="scientific">Strongyloides stercoralis</name>
    <name type="common">Threadworm</name>
    <dbReference type="NCBI Taxonomy" id="6248"/>
    <lineage>
        <taxon>Eukaryota</taxon>
        <taxon>Metazoa</taxon>
        <taxon>Ecdysozoa</taxon>
        <taxon>Nematoda</taxon>
        <taxon>Chromadorea</taxon>
        <taxon>Rhabditida</taxon>
        <taxon>Tylenchina</taxon>
        <taxon>Panagrolaimomorpha</taxon>
        <taxon>Strongyloidoidea</taxon>
        <taxon>Strongyloididae</taxon>
        <taxon>Strongyloides</taxon>
    </lineage>
</organism>
<keyword evidence="8" id="KW-0496">Mitochondrion</keyword>
<evidence type="ECO:0000259" key="17">
    <source>
        <dbReference type="Pfam" id="PF07992"/>
    </source>
</evidence>
<dbReference type="AlphaFoldDB" id="A0A0K0ENX4"/>
<keyword evidence="7" id="KW-0560">Oxidoreductase</keyword>
<dbReference type="Proteomes" id="UP000035681">
    <property type="component" value="Unplaced"/>
</dbReference>
<evidence type="ECO:0000256" key="9">
    <source>
        <dbReference type="ARBA" id="ARBA00051038"/>
    </source>
</evidence>
<keyword evidence="6" id="KW-0809">Transit peptide</keyword>
<reference evidence="19" key="1">
    <citation type="submission" date="2015-08" db="UniProtKB">
        <authorList>
            <consortium name="WormBaseParasite"/>
        </authorList>
    </citation>
    <scope>IDENTIFICATION</scope>
</reference>
<dbReference type="GO" id="GO:0070224">
    <property type="term" value="F:sulfide:quinone oxidoreductase activity"/>
    <property type="evidence" value="ECO:0007669"/>
    <property type="project" value="TreeGrafter"/>
</dbReference>
<dbReference type="STRING" id="6248.A0A0K0ENX4"/>
<dbReference type="WBParaSite" id="SSTP_0001116100.1">
    <property type="protein sequence ID" value="SSTP_0001116100.1"/>
    <property type="gene ID" value="SSTP_0001116100"/>
</dbReference>
<dbReference type="GO" id="GO:0106436">
    <property type="term" value="F:glutathione-dependent sulfide quinone oxidoreductase activity"/>
    <property type="evidence" value="ECO:0007669"/>
    <property type="project" value="UniProtKB-EC"/>
</dbReference>
<evidence type="ECO:0000256" key="6">
    <source>
        <dbReference type="ARBA" id="ARBA00022946"/>
    </source>
</evidence>
<evidence type="ECO:0000313" key="19">
    <source>
        <dbReference type="WBParaSite" id="SSTP_0001116100.1"/>
    </source>
</evidence>
<dbReference type="Pfam" id="PF07992">
    <property type="entry name" value="Pyr_redox_2"/>
    <property type="match status" value="1"/>
</dbReference>
<evidence type="ECO:0000256" key="5">
    <source>
        <dbReference type="ARBA" id="ARBA00022827"/>
    </source>
</evidence>
<keyword evidence="4" id="KW-0874">Quinone</keyword>
<evidence type="ECO:0000256" key="2">
    <source>
        <dbReference type="ARBA" id="ARBA00004173"/>
    </source>
</evidence>
<dbReference type="Gene3D" id="3.50.50.60">
    <property type="entry name" value="FAD/NAD(P)-binding domain"/>
    <property type="match status" value="2"/>
</dbReference>
<feature type="domain" description="FAD/NAD(P)-binding" evidence="17">
    <location>
        <begin position="13"/>
        <end position="130"/>
    </location>
</feature>
<dbReference type="InterPro" id="IPR015904">
    <property type="entry name" value="Sulphide_quinone_reductase"/>
</dbReference>
<keyword evidence="18" id="KW-1185">Reference proteome</keyword>
<evidence type="ECO:0000256" key="7">
    <source>
        <dbReference type="ARBA" id="ARBA00023002"/>
    </source>
</evidence>
<dbReference type="InterPro" id="IPR036188">
    <property type="entry name" value="FAD/NAD-bd_sf"/>
</dbReference>
<evidence type="ECO:0000256" key="13">
    <source>
        <dbReference type="ARBA" id="ARBA00060891"/>
    </source>
</evidence>
<evidence type="ECO:0000256" key="4">
    <source>
        <dbReference type="ARBA" id="ARBA00022719"/>
    </source>
</evidence>
<name>A0A0K0ENX4_STRER</name>
<evidence type="ECO:0000313" key="18">
    <source>
        <dbReference type="Proteomes" id="UP000035681"/>
    </source>
</evidence>
<dbReference type="PANTHER" id="PTHR10632">
    <property type="entry name" value="SULFIDE:QUINONE OXIDOREDUCTASE"/>
    <property type="match status" value="1"/>
</dbReference>
<comment type="similarity">
    <text evidence="13">Belongs to the SQRD family.</text>
</comment>
<dbReference type="GO" id="GO:0048038">
    <property type="term" value="F:quinone binding"/>
    <property type="evidence" value="ECO:0007669"/>
    <property type="project" value="UniProtKB-KW"/>
</dbReference>
<evidence type="ECO:0000256" key="1">
    <source>
        <dbReference type="ARBA" id="ARBA00001974"/>
    </source>
</evidence>
<comment type="catalytic activity">
    <reaction evidence="9">
        <text>ubiquinone-10 + hydrogen sulfide + sulfite + 2 H(+) = ubiquinol-10 + thiosulfate</text>
        <dbReference type="Rhea" id="RHEA:38359"/>
        <dbReference type="ChEBI" id="CHEBI:15378"/>
        <dbReference type="ChEBI" id="CHEBI:17359"/>
        <dbReference type="ChEBI" id="CHEBI:29919"/>
        <dbReference type="ChEBI" id="CHEBI:33542"/>
        <dbReference type="ChEBI" id="CHEBI:46245"/>
        <dbReference type="ChEBI" id="CHEBI:64183"/>
    </reaction>
    <physiologicalReaction direction="left-to-right" evidence="9">
        <dbReference type="Rhea" id="RHEA:38360"/>
    </physiologicalReaction>
</comment>
<evidence type="ECO:0000256" key="14">
    <source>
        <dbReference type="ARBA" id="ARBA00066447"/>
    </source>
</evidence>
<evidence type="ECO:0000256" key="10">
    <source>
        <dbReference type="ARBA" id="ARBA00052810"/>
    </source>
</evidence>
<evidence type="ECO:0000256" key="16">
    <source>
        <dbReference type="ARBA" id="ARBA00082958"/>
    </source>
</evidence>
<evidence type="ECO:0000256" key="8">
    <source>
        <dbReference type="ARBA" id="ARBA00023128"/>
    </source>
</evidence>
<comment type="cofactor">
    <cofactor evidence="1">
        <name>FAD</name>
        <dbReference type="ChEBI" id="CHEBI:57692"/>
    </cofactor>
</comment>
<dbReference type="SUPFAM" id="SSF51905">
    <property type="entry name" value="FAD/NAD(P)-binding domain"/>
    <property type="match status" value="3"/>
</dbReference>
<evidence type="ECO:0000256" key="11">
    <source>
        <dbReference type="ARBA" id="ARBA00052986"/>
    </source>
</evidence>
<evidence type="ECO:0000256" key="12">
    <source>
        <dbReference type="ARBA" id="ARBA00059167"/>
    </source>
</evidence>
<dbReference type="InterPro" id="IPR023753">
    <property type="entry name" value="FAD/NAD-binding_dom"/>
</dbReference>
<sequence>MHFSRRILGGQHFKLVVLGGGSGGLSISSYFSRKLPKGSIAVIEPNKSHYYQPGFTLVGGGLKELDVLKKDQKSLMPPNVTWIQDRAGDVIPSQNKIETLKSGTINYDFLVIATGCQIRYDKIEGAKEGLESDQSIVSIYHPNYAVKTFQKMKEFDGGNALFTYPNTPIKCAGAPQKICYLFEDYQRKHGKLPGTVVMYNTTLGKIFGVEKYAEALMKHVHERNIVLHTRRNLTKVDPLTNVATFELLDNDGKSTGQFVEEKFNYLHIGAPCSPVDVMLQSAKSNEKLVDENGWVDVDKYTLQSKNYFNVFGVGDAVNCPNAKTAAAISTQCKVLKDNIVSAMNGKKLEASYNGYGSCPLVISYGKGILAEFNYNGPIETLPIDQSKPSYFNYALKVHLMPPLYWNGLVKGIWDGPCQIRKLFHLGMCKD</sequence>
<dbReference type="EC" id="1.8.5.8" evidence="14"/>
<evidence type="ECO:0000256" key="3">
    <source>
        <dbReference type="ARBA" id="ARBA00022630"/>
    </source>
</evidence>
<comment type="catalytic activity">
    <reaction evidence="10">
        <text>ubiquinone-10 + hydrogen sulfide + glutathione + H(+) = S-sulfanylglutathione + ubiquinol-10</text>
        <dbReference type="Rhea" id="RHEA:62608"/>
        <dbReference type="ChEBI" id="CHEBI:15378"/>
        <dbReference type="ChEBI" id="CHEBI:29919"/>
        <dbReference type="ChEBI" id="CHEBI:46245"/>
        <dbReference type="ChEBI" id="CHEBI:57925"/>
        <dbReference type="ChEBI" id="CHEBI:58905"/>
        <dbReference type="ChEBI" id="CHEBI:64183"/>
    </reaction>
    <physiologicalReaction direction="left-to-right" evidence="10">
        <dbReference type="Rhea" id="RHEA:62609"/>
    </physiologicalReaction>
</comment>
<evidence type="ECO:0000256" key="15">
    <source>
        <dbReference type="ARBA" id="ARBA00070160"/>
    </source>
</evidence>
<keyword evidence="5" id="KW-0274">FAD</keyword>
<dbReference type="GO" id="GO:0071949">
    <property type="term" value="F:FAD binding"/>
    <property type="evidence" value="ECO:0007669"/>
    <property type="project" value="TreeGrafter"/>
</dbReference>
<dbReference type="FunFam" id="3.50.50.60:FF:000034">
    <property type="entry name" value="sulfide:quinone oxidoreductase, mitochondrial"/>
    <property type="match status" value="1"/>
</dbReference>
<keyword evidence="3" id="KW-0285">Flavoprotein</keyword>
<dbReference type="WBParaSite" id="TCONS_00005189.p1">
    <property type="protein sequence ID" value="TCONS_00005189.p1"/>
    <property type="gene ID" value="XLOC_003530"/>
</dbReference>